<organism evidence="2">
    <name type="scientific">bioreactor metagenome</name>
    <dbReference type="NCBI Taxonomy" id="1076179"/>
    <lineage>
        <taxon>unclassified sequences</taxon>
        <taxon>metagenomes</taxon>
        <taxon>ecological metagenomes</taxon>
    </lineage>
</organism>
<feature type="region of interest" description="Disordered" evidence="1">
    <location>
        <begin position="447"/>
        <end position="475"/>
    </location>
</feature>
<comment type="caution">
    <text evidence="2">The sequence shown here is derived from an EMBL/GenBank/DDBJ whole genome shotgun (WGS) entry which is preliminary data.</text>
</comment>
<feature type="region of interest" description="Disordered" evidence="1">
    <location>
        <begin position="1"/>
        <end position="28"/>
    </location>
</feature>
<evidence type="ECO:0000313" key="2">
    <source>
        <dbReference type="EMBL" id="MPL67272.1"/>
    </source>
</evidence>
<protein>
    <submittedName>
        <fullName evidence="2">Uncharacterized protein</fullName>
    </submittedName>
</protein>
<feature type="compositionally biased region" description="Basic and acidic residues" evidence="1">
    <location>
        <begin position="447"/>
        <end position="461"/>
    </location>
</feature>
<feature type="compositionally biased region" description="Low complexity" evidence="1">
    <location>
        <begin position="18"/>
        <end position="28"/>
    </location>
</feature>
<accession>A0A644TLS1</accession>
<sequence>MVEGGVDDARRHPRGQRRAQGGLARAARQPDPVAVLDAACLGVVGVDLQQVLGVPHDVFGAPGLGADVVVAEDPAGGQQQREARPGALVGRHIGGADEPPLAAHEALDMHDRRTLGRGIIARPLHRAAFVQHLVGDAGKARGGRGDLGHDLARVGIAPARAHGVRQELRHLPVGIARLRRHHPAHRVDPALGIGEGPVLFQEGRAGQEDMGVIRGLVQEEVVHDHAVHRREARRDVAGVGVGLQDILALDVNPPELPGHRGIEHVRDPQPGFGIERNAPGLLEDRPRGVVRDMAIARQLVREAAHVAAALHVVLPAQRVHPHALAADVAGHHREVGDGDDGGRALRMFGHAKAVIDRGIGRGGIGARRLADRRRGHAGQRLGRLGGIGGVGDEFDVIGPFIEIAALGDEGVIGQMLGHDHMRHRGQHSDIGARAQRQVPALAEMRGVEQVDPPRVDHDQLRPRPQPLAQPRAEDRVAVGRVRADDERQIGLLDRVEVLRAGRGAEGLLQPVAGGRVADPGAGVGVVGAEDRAGQLLH</sequence>
<reference evidence="2" key="1">
    <citation type="submission" date="2019-08" db="EMBL/GenBank/DDBJ databases">
        <authorList>
            <person name="Kucharzyk K."/>
            <person name="Murdoch R.W."/>
            <person name="Higgins S."/>
            <person name="Loffler F."/>
        </authorList>
    </citation>
    <scope>NUCLEOTIDE SEQUENCE</scope>
</reference>
<dbReference type="AlphaFoldDB" id="A0A644TLS1"/>
<dbReference type="EMBL" id="VSSQ01000036">
    <property type="protein sequence ID" value="MPL67272.1"/>
    <property type="molecule type" value="Genomic_DNA"/>
</dbReference>
<proteinExistence type="predicted"/>
<gene>
    <name evidence="2" type="ORF">SDC9_12963</name>
</gene>
<name>A0A644TLS1_9ZZZZ</name>
<evidence type="ECO:0000256" key="1">
    <source>
        <dbReference type="SAM" id="MobiDB-lite"/>
    </source>
</evidence>